<feature type="domain" description="RCK N-terminal" evidence="2">
    <location>
        <begin position="335"/>
        <end position="443"/>
    </location>
</feature>
<dbReference type="SUPFAM" id="SSF116726">
    <property type="entry name" value="TrkA C-terminal domain-like"/>
    <property type="match status" value="2"/>
</dbReference>
<dbReference type="InterPro" id="IPR006037">
    <property type="entry name" value="RCK_C"/>
</dbReference>
<evidence type="ECO:0000259" key="3">
    <source>
        <dbReference type="PROSITE" id="PS51202"/>
    </source>
</evidence>
<dbReference type="SUPFAM" id="SSF81324">
    <property type="entry name" value="Voltage-gated potassium channels"/>
    <property type="match status" value="1"/>
</dbReference>
<dbReference type="Gene3D" id="3.40.50.720">
    <property type="entry name" value="NAD(P)-binding Rossmann-like Domain"/>
    <property type="match status" value="2"/>
</dbReference>
<evidence type="ECO:0000313" key="4">
    <source>
        <dbReference type="EMBL" id="NUC72818.1"/>
    </source>
</evidence>
<feature type="domain" description="RCK C-terminal" evidence="3">
    <location>
        <begin position="455"/>
        <end position="539"/>
    </location>
</feature>
<keyword evidence="1" id="KW-1133">Transmembrane helix</keyword>
<gene>
    <name evidence="4" type="ORF">HTZ84_10940</name>
</gene>
<dbReference type="InterPro" id="IPR036291">
    <property type="entry name" value="NAD(P)-bd_dom_sf"/>
</dbReference>
<name>A0ABX2LD76_9EURY</name>
<dbReference type="Pfam" id="PF02080">
    <property type="entry name" value="TrkA_C"/>
    <property type="match status" value="2"/>
</dbReference>
<feature type="domain" description="RCK N-terminal" evidence="2">
    <location>
        <begin position="109"/>
        <end position="224"/>
    </location>
</feature>
<dbReference type="InterPro" id="IPR003148">
    <property type="entry name" value="RCK_N"/>
</dbReference>
<proteinExistence type="predicted"/>
<dbReference type="RefSeq" id="WP_174680708.1">
    <property type="nucleotide sequence ID" value="NZ_JABUQZ010000001.1"/>
</dbReference>
<dbReference type="Pfam" id="PF02254">
    <property type="entry name" value="TrkA_N"/>
    <property type="match status" value="2"/>
</dbReference>
<feature type="domain" description="RCK C-terminal" evidence="3">
    <location>
        <begin position="246"/>
        <end position="330"/>
    </location>
</feature>
<keyword evidence="5" id="KW-1185">Reference proteome</keyword>
<dbReference type="SUPFAM" id="SSF51735">
    <property type="entry name" value="NAD(P)-binding Rossmann-fold domains"/>
    <property type="match status" value="2"/>
</dbReference>
<dbReference type="InterPro" id="IPR036721">
    <property type="entry name" value="RCK_C_sf"/>
</dbReference>
<evidence type="ECO:0000256" key="1">
    <source>
        <dbReference type="SAM" id="Phobius"/>
    </source>
</evidence>
<dbReference type="Gene3D" id="3.30.70.1450">
    <property type="entry name" value="Regulator of K+ conductance, C-terminal domain"/>
    <property type="match status" value="2"/>
</dbReference>
<reference evidence="4 5" key="1">
    <citation type="submission" date="2020-06" db="EMBL/GenBank/DDBJ databases">
        <title>Haloterrigena sp. nov., an extremely halophilic archaeon isolated from a saline sediment.</title>
        <authorList>
            <person name="Liu B.-B."/>
        </authorList>
    </citation>
    <scope>NUCLEOTIDE SEQUENCE [LARGE SCALE GENOMIC DNA]</scope>
    <source>
        <strain evidence="4 5">SYSU A558-1</strain>
    </source>
</reference>
<dbReference type="Proteomes" id="UP001016761">
    <property type="component" value="Unassembled WGS sequence"/>
</dbReference>
<dbReference type="PROSITE" id="PS51201">
    <property type="entry name" value="RCK_N"/>
    <property type="match status" value="2"/>
</dbReference>
<dbReference type="EMBL" id="JABUQZ010000001">
    <property type="protein sequence ID" value="NUC72818.1"/>
    <property type="molecule type" value="Genomic_DNA"/>
</dbReference>
<comment type="caution">
    <text evidence="4">The sequence shown here is derived from an EMBL/GenBank/DDBJ whole genome shotgun (WGS) entry which is preliminary data.</text>
</comment>
<dbReference type="InterPro" id="IPR050721">
    <property type="entry name" value="Trk_Ktr_HKT_K-transport"/>
</dbReference>
<dbReference type="PANTHER" id="PTHR43833:SF9">
    <property type="entry name" value="POTASSIUM CHANNEL PROTEIN YUGO-RELATED"/>
    <property type="match status" value="1"/>
</dbReference>
<dbReference type="PANTHER" id="PTHR43833">
    <property type="entry name" value="POTASSIUM CHANNEL PROTEIN 2-RELATED-RELATED"/>
    <property type="match status" value="1"/>
</dbReference>
<feature type="transmembrane region" description="Helical" evidence="1">
    <location>
        <begin position="12"/>
        <end position="29"/>
    </location>
</feature>
<accession>A0ABX2LD76</accession>
<evidence type="ECO:0000313" key="5">
    <source>
        <dbReference type="Proteomes" id="UP001016761"/>
    </source>
</evidence>
<evidence type="ECO:0000259" key="2">
    <source>
        <dbReference type="PROSITE" id="PS51201"/>
    </source>
</evidence>
<sequence>MERWQRRAAKTVGGVIALVFVMSLLYHYLMVAVEGRSTSYFHSTQVVVETFTGTGYGSDSPWDAPLANLFVMAMDLGTFLVLFTVVPYVFQPLLEKSLSPEPPRTTDATDHVIVCGYSSRSERLVEEFESRGVAYAVVTDDEREALDLDDGGRTVVYGDPTAVETLRRVNVDAATAVVVDTADEVTASTVLAVRERSASIRVVVLCSDPTLERPLKYAGADVVVTPRHLLGDRIAERVRAEIDPRLSDVTSLGDGAFLVEVSIFEDSPICGRPLGETGLLEDREMSLVGLWTDGEFVTDPSPDVRIDADTVLLAAGSESRLKALEARTAPDRTNGARVVVAGHGEVGSTVADRLRKSGVDCTVVDREDGPGVDVVGDATDESVLERADLETATAFVVAIADDDAAILSILVARELASDLDVVVRANDADSETKMRRAGADYVLALPDISGRLLALDVLREEILSYDRQLTVVRFEPGRFAGRTLGETAISESDCTLVAVKRDGEIITDVPLEFRFETDDSLLLAGDDEAIDALDPGFDSSSA</sequence>
<dbReference type="PROSITE" id="PS51202">
    <property type="entry name" value="RCK_C"/>
    <property type="match status" value="2"/>
</dbReference>
<keyword evidence="1" id="KW-0812">Transmembrane</keyword>
<keyword evidence="1" id="KW-0472">Membrane</keyword>
<protein>
    <submittedName>
        <fullName evidence="4">NAD-binding protein</fullName>
    </submittedName>
</protein>
<organism evidence="4 5">
    <name type="scientific">Haloterrigena gelatinilytica</name>
    <dbReference type="NCBI Taxonomy" id="2741724"/>
    <lineage>
        <taxon>Archaea</taxon>
        <taxon>Methanobacteriati</taxon>
        <taxon>Methanobacteriota</taxon>
        <taxon>Stenosarchaea group</taxon>
        <taxon>Halobacteria</taxon>
        <taxon>Halobacteriales</taxon>
        <taxon>Natrialbaceae</taxon>
        <taxon>Haloterrigena</taxon>
    </lineage>
</organism>